<proteinExistence type="predicted"/>
<dbReference type="Pfam" id="PF10099">
    <property type="entry name" value="RskA_C"/>
    <property type="match status" value="1"/>
</dbReference>
<dbReference type="HOGENOM" id="CLU_075802_2_0_10"/>
<sequence length="281" mass="30681">MDIQKYIASGILEEYALGLTSEEDNLEIEGLLAEYPQLRQELNSIEEGLELLAAAESTPPPPELKQQILNQLPPKGPQAVDQQAMPTPKANTANLAPSSPFHWMMQLPWLLSLGLSMGLGLASCMYFTQKAEKEKLLGHLEEQKNQQTGLTKDVDSLNALLLACEEERNILSQPALERLELPGTEGHPDKRATIFWNPQAQQTYLLAGQLPKLPDNQSYQLWAIVKGKAVDLGVLPNEAKKGSILPMKSVLQPQAFAITIEPKGGSASPTLEAMVTMAPVG</sequence>
<dbReference type="InterPro" id="IPR018764">
    <property type="entry name" value="RskA_C"/>
</dbReference>
<evidence type="ECO:0000256" key="5">
    <source>
        <dbReference type="ARBA" id="ARBA00022989"/>
    </source>
</evidence>
<dbReference type="GO" id="GO:0006417">
    <property type="term" value="P:regulation of translation"/>
    <property type="evidence" value="ECO:0007669"/>
    <property type="project" value="TreeGrafter"/>
</dbReference>
<dbReference type="KEGG" id="sgn:SGRA_0626"/>
<feature type="domain" description="Anti-sigma K factor RskA C-terminal" evidence="9">
    <location>
        <begin position="173"/>
        <end position="270"/>
    </location>
</feature>
<comment type="subcellular location">
    <subcellularLocation>
        <location evidence="2">Cell membrane</location>
    </subcellularLocation>
    <subcellularLocation>
        <location evidence="1">Membrane</location>
        <topology evidence="1">Single-pass membrane protein</topology>
    </subcellularLocation>
</comment>
<evidence type="ECO:0000313" key="10">
    <source>
        <dbReference type="EMBL" id="AFC23365.1"/>
    </source>
</evidence>
<keyword evidence="11" id="KW-1185">Reference proteome</keyword>
<keyword evidence="6" id="KW-0472">Membrane</keyword>
<keyword evidence="4" id="KW-0812">Transmembrane</keyword>
<dbReference type="Gene3D" id="1.10.10.1320">
    <property type="entry name" value="Anti-sigma factor, zinc-finger domain"/>
    <property type="match status" value="1"/>
</dbReference>
<dbReference type="STRING" id="984262.SGRA_0626"/>
<accession>H6L0D5</accession>
<keyword evidence="5" id="KW-1133">Transmembrane helix</keyword>
<dbReference type="OrthoDB" id="1420916at2"/>
<dbReference type="PANTHER" id="PTHR37461:SF1">
    <property type="entry name" value="ANTI-SIGMA-K FACTOR RSKA"/>
    <property type="match status" value="1"/>
</dbReference>
<evidence type="ECO:0000313" key="11">
    <source>
        <dbReference type="Proteomes" id="UP000007519"/>
    </source>
</evidence>
<organism evidence="10 11">
    <name type="scientific">Saprospira grandis (strain Lewin)</name>
    <dbReference type="NCBI Taxonomy" id="984262"/>
    <lineage>
        <taxon>Bacteria</taxon>
        <taxon>Pseudomonadati</taxon>
        <taxon>Bacteroidota</taxon>
        <taxon>Saprospiria</taxon>
        <taxon>Saprospirales</taxon>
        <taxon>Saprospiraceae</taxon>
        <taxon>Saprospira</taxon>
    </lineage>
</organism>
<reference evidence="10 11" key="1">
    <citation type="journal article" date="2012" name="Stand. Genomic Sci.">
        <title>Complete genome sequencing and analysis of Saprospira grandis str. Lewin, a predatory marine bacterium.</title>
        <authorList>
            <person name="Saw J.H."/>
            <person name="Yuryev A."/>
            <person name="Kanbe M."/>
            <person name="Hou S."/>
            <person name="Young A.G."/>
            <person name="Aizawa S."/>
            <person name="Alam M."/>
        </authorList>
    </citation>
    <scope>NUCLEOTIDE SEQUENCE [LARGE SCALE GENOMIC DNA]</scope>
    <source>
        <strain evidence="10 11">Lewin</strain>
    </source>
</reference>
<evidence type="ECO:0000256" key="6">
    <source>
        <dbReference type="ARBA" id="ARBA00023136"/>
    </source>
</evidence>
<evidence type="ECO:0000256" key="1">
    <source>
        <dbReference type="ARBA" id="ARBA00004167"/>
    </source>
</evidence>
<evidence type="ECO:0000256" key="3">
    <source>
        <dbReference type="ARBA" id="ARBA00022475"/>
    </source>
</evidence>
<gene>
    <name evidence="10" type="ordered locus">SGRA_0626</name>
</gene>
<dbReference type="EMBL" id="CP002831">
    <property type="protein sequence ID" value="AFC23365.1"/>
    <property type="molecule type" value="Genomic_DNA"/>
</dbReference>
<protein>
    <recommendedName>
        <fullName evidence="8">Regulator of SigK</fullName>
    </recommendedName>
    <alternativeName>
        <fullName evidence="7">Sigma-K anti-sigma factor RskA</fullName>
    </alternativeName>
</protein>
<dbReference type="InterPro" id="IPR041916">
    <property type="entry name" value="Anti_sigma_zinc_sf"/>
</dbReference>
<keyword evidence="3" id="KW-1003">Cell membrane</keyword>
<evidence type="ECO:0000256" key="8">
    <source>
        <dbReference type="ARBA" id="ARBA00030803"/>
    </source>
</evidence>
<dbReference type="GO" id="GO:0005886">
    <property type="term" value="C:plasma membrane"/>
    <property type="evidence" value="ECO:0007669"/>
    <property type="project" value="UniProtKB-SubCell"/>
</dbReference>
<dbReference type="InterPro" id="IPR051474">
    <property type="entry name" value="Anti-sigma-K/W_factor"/>
</dbReference>
<evidence type="ECO:0000256" key="7">
    <source>
        <dbReference type="ARBA" id="ARBA00029829"/>
    </source>
</evidence>
<dbReference type="Proteomes" id="UP000007519">
    <property type="component" value="Chromosome"/>
</dbReference>
<dbReference type="GO" id="GO:0016989">
    <property type="term" value="F:sigma factor antagonist activity"/>
    <property type="evidence" value="ECO:0007669"/>
    <property type="project" value="TreeGrafter"/>
</dbReference>
<dbReference type="PANTHER" id="PTHR37461">
    <property type="entry name" value="ANTI-SIGMA-K FACTOR RSKA"/>
    <property type="match status" value="1"/>
</dbReference>
<dbReference type="RefSeq" id="WP_014373609.1">
    <property type="nucleotide sequence ID" value="NC_016940.1"/>
</dbReference>
<dbReference type="AlphaFoldDB" id="H6L0D5"/>
<dbReference type="eggNOG" id="COG5343">
    <property type="taxonomic scope" value="Bacteria"/>
</dbReference>
<evidence type="ECO:0000256" key="2">
    <source>
        <dbReference type="ARBA" id="ARBA00004236"/>
    </source>
</evidence>
<name>H6L0D5_SAPGL</name>
<evidence type="ECO:0000256" key="4">
    <source>
        <dbReference type="ARBA" id="ARBA00022692"/>
    </source>
</evidence>
<evidence type="ECO:0000259" key="9">
    <source>
        <dbReference type="Pfam" id="PF10099"/>
    </source>
</evidence>